<evidence type="ECO:0000313" key="2">
    <source>
        <dbReference type="Proteomes" id="UP001153678"/>
    </source>
</evidence>
<reference evidence="1" key="1">
    <citation type="submission" date="2022-08" db="EMBL/GenBank/DDBJ databases">
        <authorList>
            <person name="Kallberg Y."/>
            <person name="Tangrot J."/>
            <person name="Rosling A."/>
        </authorList>
    </citation>
    <scope>NUCLEOTIDE SEQUENCE</scope>
    <source>
        <strain evidence="1">Wild A</strain>
    </source>
</reference>
<sequence>CYNTNPDGPHKELTNTPKLCKNHLKKCPYFLSQYSKEELTVIFSDANDDNDDHSEIEISEPTTKRARIEKKSQTKVTQFVYYPLSETTQQQFERHLVRGTVATGSSFRWIEDEDI</sequence>
<comment type="caution">
    <text evidence="1">The sequence shown here is derived from an EMBL/GenBank/DDBJ whole genome shotgun (WGS) entry which is preliminary data.</text>
</comment>
<dbReference type="OrthoDB" id="2424554at2759"/>
<evidence type="ECO:0000313" key="1">
    <source>
        <dbReference type="EMBL" id="CAI2198343.1"/>
    </source>
</evidence>
<keyword evidence="2" id="KW-1185">Reference proteome</keyword>
<feature type="non-terminal residue" evidence="1">
    <location>
        <position position="1"/>
    </location>
</feature>
<protein>
    <submittedName>
        <fullName evidence="1">14584_t:CDS:1</fullName>
    </submittedName>
</protein>
<accession>A0A9W4T9X9</accession>
<dbReference type="AlphaFoldDB" id="A0A9W4T9X9"/>
<gene>
    <name evidence="1" type="ORF">FWILDA_LOCUS18525</name>
</gene>
<proteinExistence type="predicted"/>
<organism evidence="1 2">
    <name type="scientific">Funneliformis geosporum</name>
    <dbReference type="NCBI Taxonomy" id="1117311"/>
    <lineage>
        <taxon>Eukaryota</taxon>
        <taxon>Fungi</taxon>
        <taxon>Fungi incertae sedis</taxon>
        <taxon>Mucoromycota</taxon>
        <taxon>Glomeromycotina</taxon>
        <taxon>Glomeromycetes</taxon>
        <taxon>Glomerales</taxon>
        <taxon>Glomeraceae</taxon>
        <taxon>Funneliformis</taxon>
    </lineage>
</organism>
<name>A0A9W4T9X9_9GLOM</name>
<feature type="non-terminal residue" evidence="1">
    <location>
        <position position="115"/>
    </location>
</feature>
<dbReference type="Proteomes" id="UP001153678">
    <property type="component" value="Unassembled WGS sequence"/>
</dbReference>
<dbReference type="EMBL" id="CAMKVN010018407">
    <property type="protein sequence ID" value="CAI2198343.1"/>
    <property type="molecule type" value="Genomic_DNA"/>
</dbReference>